<dbReference type="InterPro" id="IPR010255">
    <property type="entry name" value="Haem_peroxidase_sf"/>
</dbReference>
<dbReference type="PANTHER" id="PTHR11475">
    <property type="entry name" value="OXIDASE/PEROXIDASE"/>
    <property type="match status" value="1"/>
</dbReference>
<keyword evidence="3" id="KW-1185">Reference proteome</keyword>
<dbReference type="InterPro" id="IPR019791">
    <property type="entry name" value="Haem_peroxidase_animal"/>
</dbReference>
<dbReference type="Proteomes" id="UP000054359">
    <property type="component" value="Unassembled WGS sequence"/>
</dbReference>
<dbReference type="AlphaFoldDB" id="A0A087U1D6"/>
<dbReference type="InterPro" id="IPR037120">
    <property type="entry name" value="Haem_peroxidase_sf_animal"/>
</dbReference>
<dbReference type="OrthoDB" id="823504at2759"/>
<evidence type="ECO:0000313" key="3">
    <source>
        <dbReference type="Proteomes" id="UP000054359"/>
    </source>
</evidence>
<dbReference type="EMBL" id="KK117700">
    <property type="protein sequence ID" value="KFM71175.1"/>
    <property type="molecule type" value="Genomic_DNA"/>
</dbReference>
<dbReference type="Gene3D" id="1.10.640.10">
    <property type="entry name" value="Haem peroxidase domain superfamily, animal type"/>
    <property type="match status" value="1"/>
</dbReference>
<organism evidence="2 3">
    <name type="scientific">Stegodyphus mimosarum</name>
    <name type="common">African social velvet spider</name>
    <dbReference type="NCBI Taxonomy" id="407821"/>
    <lineage>
        <taxon>Eukaryota</taxon>
        <taxon>Metazoa</taxon>
        <taxon>Ecdysozoa</taxon>
        <taxon>Arthropoda</taxon>
        <taxon>Chelicerata</taxon>
        <taxon>Arachnida</taxon>
        <taxon>Araneae</taxon>
        <taxon>Araneomorphae</taxon>
        <taxon>Entelegynae</taxon>
        <taxon>Eresoidea</taxon>
        <taxon>Eresidae</taxon>
        <taxon>Stegodyphus</taxon>
    </lineage>
</organism>
<name>A0A087U1D6_STEMI</name>
<dbReference type="PROSITE" id="PS50292">
    <property type="entry name" value="PEROXIDASE_3"/>
    <property type="match status" value="1"/>
</dbReference>
<keyword evidence="1 2" id="KW-0575">Peroxidase</keyword>
<accession>A0A087U1D6</accession>
<gene>
    <name evidence="2" type="ORF">X975_03688</name>
</gene>
<dbReference type="GO" id="GO:0006979">
    <property type="term" value="P:response to oxidative stress"/>
    <property type="evidence" value="ECO:0007669"/>
    <property type="project" value="InterPro"/>
</dbReference>
<reference evidence="2 3" key="1">
    <citation type="submission" date="2013-11" db="EMBL/GenBank/DDBJ databases">
        <title>Genome sequencing of Stegodyphus mimosarum.</title>
        <authorList>
            <person name="Bechsgaard J."/>
        </authorList>
    </citation>
    <scope>NUCLEOTIDE SEQUENCE [LARGE SCALE GENOMIC DNA]</scope>
</reference>
<sequence>MIGGQLKRQGKFLNNGHTLSNDYFSMDDFCSPQEDPVAALLAGQTSQKCQKVNNVFSKQVTNHLFAKQPNGEGLDLFSINVQRGRDHGLPPYNKWRET</sequence>
<keyword evidence="1 2" id="KW-0560">Oxidoreductase</keyword>
<dbReference type="Pfam" id="PF03098">
    <property type="entry name" value="An_peroxidase"/>
    <property type="match status" value="1"/>
</dbReference>
<proteinExistence type="predicted"/>
<evidence type="ECO:0000256" key="1">
    <source>
        <dbReference type="ARBA" id="ARBA00022559"/>
    </source>
</evidence>
<dbReference type="PANTHER" id="PTHR11475:SF134">
    <property type="entry name" value="LD42267P"/>
    <property type="match status" value="1"/>
</dbReference>
<dbReference type="SUPFAM" id="SSF48113">
    <property type="entry name" value="Heme-dependent peroxidases"/>
    <property type="match status" value="1"/>
</dbReference>
<feature type="non-terminal residue" evidence="2">
    <location>
        <position position="98"/>
    </location>
</feature>
<dbReference type="GO" id="GO:0020037">
    <property type="term" value="F:heme binding"/>
    <property type="evidence" value="ECO:0007669"/>
    <property type="project" value="InterPro"/>
</dbReference>
<dbReference type="STRING" id="407821.A0A087U1D6"/>
<evidence type="ECO:0000313" key="2">
    <source>
        <dbReference type="EMBL" id="KFM71175.1"/>
    </source>
</evidence>
<dbReference type="GO" id="GO:0004601">
    <property type="term" value="F:peroxidase activity"/>
    <property type="evidence" value="ECO:0007669"/>
    <property type="project" value="UniProtKB-KW"/>
</dbReference>
<protein>
    <submittedName>
        <fullName evidence="2">Thyroid peroxidase</fullName>
    </submittedName>
</protein>